<dbReference type="InterPro" id="IPR015940">
    <property type="entry name" value="UBA"/>
</dbReference>
<feature type="region of interest" description="Disordered" evidence="6">
    <location>
        <begin position="23"/>
        <end position="118"/>
    </location>
</feature>
<dbReference type="InterPro" id="IPR051314">
    <property type="entry name" value="AAA_ATPase_RarA/MGS1/WRNIP1"/>
</dbReference>
<dbReference type="Pfam" id="PF22562">
    <property type="entry name" value="UBA_7"/>
    <property type="match status" value="1"/>
</dbReference>
<organism evidence="8 9">
    <name type="scientific">Colocasia esculenta</name>
    <name type="common">Wild taro</name>
    <name type="synonym">Arum esculentum</name>
    <dbReference type="NCBI Taxonomy" id="4460"/>
    <lineage>
        <taxon>Eukaryota</taxon>
        <taxon>Viridiplantae</taxon>
        <taxon>Streptophyta</taxon>
        <taxon>Embryophyta</taxon>
        <taxon>Tracheophyta</taxon>
        <taxon>Spermatophyta</taxon>
        <taxon>Magnoliopsida</taxon>
        <taxon>Liliopsida</taxon>
        <taxon>Araceae</taxon>
        <taxon>Aroideae</taxon>
        <taxon>Colocasieae</taxon>
        <taxon>Colocasia</taxon>
    </lineage>
</organism>
<dbReference type="InterPro" id="IPR008921">
    <property type="entry name" value="DNA_pol3_clamp-load_cplx_C"/>
</dbReference>
<protein>
    <recommendedName>
        <fullName evidence="7">UBA domain-containing protein</fullName>
    </recommendedName>
</protein>
<comment type="similarity">
    <text evidence="2">Belongs to the AAA ATPase family. RarA/MGS1/WRNIP1 subfamily.</text>
</comment>
<sequence length="702" mass="75111">MEAGAMEQLLSMGFSEELSSQALAATGGASAQEAAEWILTRHHYATDGTPPSSGSAAAPPPPPPLHGRSSPVQHSLDQYFAGRTPPPPQQQTHKLPVPAGHSPPPPLPALPESKRPKRAAVVAEPLPERMRPRTVEEVVGQDHLLGPGSVLRSALDRGLLPSLILWGPPGTGKTSIARALTAHSSSSYRFVPLSAVTATVKDVRDAVEEARKHLKGRFRTLGPASPPTRTVLFMDEVHRFSRAQQDAFLPAIEDGSVVFVGATTENPSFHLTTPLLSRCRVLALHPLEPRDVAVLLRHGVEDTERGVAAGVRGSVAGPQSQKEQHFVLEEDAAQFLSLNCDGDARVALNALEIAATMAVERHRANGGGGDDAKTTTITLGDAKEAMQSKHLAYDRAGDEHYNLISALHKSMRGGDADAAIYWLARMLEGGEQPLYIARRLVRFASEDVGLADPSALAQAVACYQACHFIGMPECNVNLAQCVAYLTLAPKSVAVYKAIGAAQRLVRESGGGNEGVPLHLRNAPTKLMKEMGYGKGYLYPPDHLDCSDASVVYTTGQPIRWCIPPVGTPLVGPTIGRAGGVHHRPTQPVQSARAPCPRAQLGPVVYITGLAVAGGVHHRFVECCEIPAMDASHQVPDGSRIPPGIRFAEVAEWPRLFTYTQVTKVHVKLISPFRADLFKQSPAATREGLEISQLPESSRDVSV</sequence>
<evidence type="ECO:0000256" key="2">
    <source>
        <dbReference type="ARBA" id="ARBA00008959"/>
    </source>
</evidence>
<dbReference type="OrthoDB" id="10265467at2759"/>
<keyword evidence="4" id="KW-0547">Nucleotide-binding</keyword>
<dbReference type="InterPro" id="IPR003959">
    <property type="entry name" value="ATPase_AAA_core"/>
</dbReference>
<evidence type="ECO:0000256" key="3">
    <source>
        <dbReference type="ARBA" id="ARBA00022705"/>
    </source>
</evidence>
<dbReference type="GO" id="GO:0005524">
    <property type="term" value="F:ATP binding"/>
    <property type="evidence" value="ECO:0007669"/>
    <property type="project" value="UniProtKB-KW"/>
</dbReference>
<dbReference type="CDD" id="cd18139">
    <property type="entry name" value="HLD_clamp_RarA"/>
    <property type="match status" value="1"/>
</dbReference>
<keyword evidence="3" id="KW-0235">DNA replication</keyword>
<dbReference type="GO" id="GO:0016887">
    <property type="term" value="F:ATP hydrolysis activity"/>
    <property type="evidence" value="ECO:0007669"/>
    <property type="project" value="InterPro"/>
</dbReference>
<dbReference type="Gene3D" id="1.20.272.10">
    <property type="match status" value="1"/>
</dbReference>
<evidence type="ECO:0000256" key="1">
    <source>
        <dbReference type="ARBA" id="ARBA00002386"/>
    </source>
</evidence>
<dbReference type="InterPro" id="IPR003593">
    <property type="entry name" value="AAA+_ATPase"/>
</dbReference>
<dbReference type="AlphaFoldDB" id="A0A843WYV6"/>
<dbReference type="CDD" id="cd00009">
    <property type="entry name" value="AAA"/>
    <property type="match status" value="1"/>
</dbReference>
<dbReference type="Proteomes" id="UP000652761">
    <property type="component" value="Unassembled WGS sequence"/>
</dbReference>
<dbReference type="PANTHER" id="PTHR13779">
    <property type="entry name" value="WERNER HELICASE-INTERACTING PROTEIN 1 FAMILY MEMBER"/>
    <property type="match status" value="1"/>
</dbReference>
<accession>A0A843WYV6</accession>
<dbReference type="SMART" id="SM00165">
    <property type="entry name" value="UBA"/>
    <property type="match status" value="1"/>
</dbReference>
<dbReference type="SUPFAM" id="SSF48019">
    <property type="entry name" value="post-AAA+ oligomerization domain-like"/>
    <property type="match status" value="1"/>
</dbReference>
<dbReference type="InterPro" id="IPR009060">
    <property type="entry name" value="UBA-like_sf"/>
</dbReference>
<gene>
    <name evidence="8" type="ORF">Taro_046271</name>
</gene>
<dbReference type="InterPro" id="IPR021886">
    <property type="entry name" value="MgsA_C"/>
</dbReference>
<evidence type="ECO:0000259" key="7">
    <source>
        <dbReference type="PROSITE" id="PS50030"/>
    </source>
</evidence>
<evidence type="ECO:0000256" key="4">
    <source>
        <dbReference type="ARBA" id="ARBA00022741"/>
    </source>
</evidence>
<comment type="function">
    <text evidence="1">May be involved in DNA replication and thus regulate cell proliferation.</text>
</comment>
<dbReference type="Gene3D" id="1.10.8.10">
    <property type="entry name" value="DNA helicase RuvA subunit, C-terminal domain"/>
    <property type="match status" value="1"/>
</dbReference>
<dbReference type="Gene3D" id="1.10.8.60">
    <property type="match status" value="1"/>
</dbReference>
<dbReference type="GO" id="GO:0000731">
    <property type="term" value="P:DNA synthesis involved in DNA repair"/>
    <property type="evidence" value="ECO:0007669"/>
    <property type="project" value="TreeGrafter"/>
</dbReference>
<dbReference type="Pfam" id="PF12002">
    <property type="entry name" value="MgsA_C"/>
    <property type="match status" value="1"/>
</dbReference>
<proteinExistence type="inferred from homology"/>
<keyword evidence="5" id="KW-0067">ATP-binding</keyword>
<dbReference type="PROSITE" id="PS50030">
    <property type="entry name" value="UBA"/>
    <property type="match status" value="1"/>
</dbReference>
<dbReference type="FunFam" id="3.40.50.300:FF:000137">
    <property type="entry name" value="Replication-associated recombination protein A"/>
    <property type="match status" value="1"/>
</dbReference>
<evidence type="ECO:0000256" key="5">
    <source>
        <dbReference type="ARBA" id="ARBA00022840"/>
    </source>
</evidence>
<dbReference type="EMBL" id="NMUH01005661">
    <property type="protein sequence ID" value="MQM13346.1"/>
    <property type="molecule type" value="Genomic_DNA"/>
</dbReference>
<dbReference type="SUPFAM" id="SSF52540">
    <property type="entry name" value="P-loop containing nucleoside triphosphate hydrolases"/>
    <property type="match status" value="1"/>
</dbReference>
<dbReference type="GO" id="GO:0005634">
    <property type="term" value="C:nucleus"/>
    <property type="evidence" value="ECO:0007669"/>
    <property type="project" value="TreeGrafter"/>
</dbReference>
<dbReference type="InterPro" id="IPR032423">
    <property type="entry name" value="AAA_assoc_2"/>
</dbReference>
<dbReference type="InterPro" id="IPR027417">
    <property type="entry name" value="P-loop_NTPase"/>
</dbReference>
<feature type="compositionally biased region" description="Low complexity" evidence="6">
    <location>
        <begin position="23"/>
        <end position="36"/>
    </location>
</feature>
<dbReference type="PANTHER" id="PTHR13779:SF7">
    <property type="entry name" value="ATPASE WRNIP1"/>
    <property type="match status" value="1"/>
</dbReference>
<dbReference type="GO" id="GO:0003677">
    <property type="term" value="F:DNA binding"/>
    <property type="evidence" value="ECO:0007669"/>
    <property type="project" value="InterPro"/>
</dbReference>
<keyword evidence="9" id="KW-1185">Reference proteome</keyword>
<dbReference type="SUPFAM" id="SSF46934">
    <property type="entry name" value="UBA-like"/>
    <property type="match status" value="1"/>
</dbReference>
<evidence type="ECO:0000313" key="9">
    <source>
        <dbReference type="Proteomes" id="UP000652761"/>
    </source>
</evidence>
<dbReference type="Pfam" id="PF00004">
    <property type="entry name" value="AAA"/>
    <property type="match status" value="1"/>
</dbReference>
<evidence type="ECO:0000256" key="6">
    <source>
        <dbReference type="SAM" id="MobiDB-lite"/>
    </source>
</evidence>
<dbReference type="Pfam" id="PF16193">
    <property type="entry name" value="AAA_assoc_2"/>
    <property type="match status" value="1"/>
</dbReference>
<dbReference type="GO" id="GO:0008047">
    <property type="term" value="F:enzyme activator activity"/>
    <property type="evidence" value="ECO:0007669"/>
    <property type="project" value="TreeGrafter"/>
</dbReference>
<reference evidence="8" key="1">
    <citation type="submission" date="2017-07" db="EMBL/GenBank/DDBJ databases">
        <title>Taro Niue Genome Assembly and Annotation.</title>
        <authorList>
            <person name="Atibalentja N."/>
            <person name="Keating K."/>
            <person name="Fields C.J."/>
        </authorList>
    </citation>
    <scope>NUCLEOTIDE SEQUENCE</scope>
    <source>
        <strain evidence="8">Niue_2</strain>
        <tissue evidence="8">Leaf</tissue>
    </source>
</reference>
<feature type="domain" description="UBA" evidence="7">
    <location>
        <begin position="1"/>
        <end position="41"/>
    </location>
</feature>
<dbReference type="Gene3D" id="1.10.3710.10">
    <property type="entry name" value="DNA polymerase III clamp loader subunits, C-terminal domain"/>
    <property type="match status" value="1"/>
</dbReference>
<dbReference type="Gene3D" id="3.40.50.300">
    <property type="entry name" value="P-loop containing nucleotide triphosphate hydrolases"/>
    <property type="match status" value="1"/>
</dbReference>
<evidence type="ECO:0000313" key="8">
    <source>
        <dbReference type="EMBL" id="MQM13346.1"/>
    </source>
</evidence>
<dbReference type="GO" id="GO:0006261">
    <property type="term" value="P:DNA-templated DNA replication"/>
    <property type="evidence" value="ECO:0007669"/>
    <property type="project" value="TreeGrafter"/>
</dbReference>
<dbReference type="FunFam" id="1.20.272.10:FF:000001">
    <property type="entry name" value="Putative AAA family ATPase"/>
    <property type="match status" value="1"/>
</dbReference>
<name>A0A843WYV6_COLES</name>
<comment type="caution">
    <text evidence="8">The sequence shown here is derived from an EMBL/GenBank/DDBJ whole genome shotgun (WGS) entry which is preliminary data.</text>
</comment>
<dbReference type="SMART" id="SM00382">
    <property type="entry name" value="AAA"/>
    <property type="match status" value="1"/>
</dbReference>
<dbReference type="GO" id="GO:0017116">
    <property type="term" value="F:single-stranded DNA helicase activity"/>
    <property type="evidence" value="ECO:0007669"/>
    <property type="project" value="TreeGrafter"/>
</dbReference>